<reference evidence="3" key="1">
    <citation type="journal article" date="2019" name="Int. J. Syst. Evol. Microbiol.">
        <title>The Global Catalogue of Microorganisms (GCM) 10K type strain sequencing project: providing services to taxonomists for standard genome sequencing and annotation.</title>
        <authorList>
            <consortium name="The Broad Institute Genomics Platform"/>
            <consortium name="The Broad Institute Genome Sequencing Center for Infectious Disease"/>
            <person name="Wu L."/>
            <person name="Ma J."/>
        </authorList>
    </citation>
    <scope>NUCLEOTIDE SEQUENCE [LARGE SCALE GENOMIC DNA]</scope>
    <source>
        <strain evidence="3">JCM 1405</strain>
    </source>
</reference>
<dbReference type="PROSITE" id="PS51677">
    <property type="entry name" value="NODB"/>
    <property type="match status" value="1"/>
</dbReference>
<keyword evidence="3" id="KW-1185">Reference proteome</keyword>
<dbReference type="CDD" id="cd10944">
    <property type="entry name" value="CE4_SmPgdA_like"/>
    <property type="match status" value="1"/>
</dbReference>
<dbReference type="SUPFAM" id="SSF88713">
    <property type="entry name" value="Glycoside hydrolase/deacetylase"/>
    <property type="match status" value="1"/>
</dbReference>
<dbReference type="InterPro" id="IPR011330">
    <property type="entry name" value="Glyco_hydro/deAcase_b/a-brl"/>
</dbReference>
<dbReference type="PANTHER" id="PTHR10587">
    <property type="entry name" value="GLYCOSYL TRANSFERASE-RELATED"/>
    <property type="match status" value="1"/>
</dbReference>
<evidence type="ECO:0000313" key="3">
    <source>
        <dbReference type="Proteomes" id="UP001500339"/>
    </source>
</evidence>
<organism evidence="2 3">
    <name type="scientific">Clostridium malenominatum</name>
    <dbReference type="NCBI Taxonomy" id="1539"/>
    <lineage>
        <taxon>Bacteria</taxon>
        <taxon>Bacillati</taxon>
        <taxon>Bacillota</taxon>
        <taxon>Clostridia</taxon>
        <taxon>Eubacteriales</taxon>
        <taxon>Clostridiaceae</taxon>
        <taxon>Clostridium</taxon>
    </lineage>
</organism>
<proteinExistence type="predicted"/>
<dbReference type="Proteomes" id="UP001500339">
    <property type="component" value="Unassembled WGS sequence"/>
</dbReference>
<dbReference type="EMBL" id="BAAACF010000003">
    <property type="protein sequence ID" value="GAA0726809.1"/>
    <property type="molecule type" value="Genomic_DNA"/>
</dbReference>
<accession>A0ABP3U8F9</accession>
<comment type="caution">
    <text evidence="2">The sequence shown here is derived from an EMBL/GenBank/DDBJ whole genome shotgun (WGS) entry which is preliminary data.</text>
</comment>
<name>A0ABP3U8F9_9CLOT</name>
<dbReference type="Pfam" id="PF01522">
    <property type="entry name" value="Polysacc_deac_1"/>
    <property type="match status" value="1"/>
</dbReference>
<dbReference type="InterPro" id="IPR050248">
    <property type="entry name" value="Polysacc_deacetylase_ArnD"/>
</dbReference>
<gene>
    <name evidence="2" type="ORF">GCM10008905_23670</name>
</gene>
<feature type="domain" description="NodB homology" evidence="1">
    <location>
        <begin position="34"/>
        <end position="227"/>
    </location>
</feature>
<dbReference type="RefSeq" id="WP_343769943.1">
    <property type="nucleotide sequence ID" value="NZ_BAAACF010000003.1"/>
</dbReference>
<evidence type="ECO:0000313" key="2">
    <source>
        <dbReference type="EMBL" id="GAA0726809.1"/>
    </source>
</evidence>
<sequence>MKKRLYFLIFIFILSLILKTGISQVKAANNNKEKVVFLTFDDGPSPNNTPKILKILKENGVKASFFVIGALGENNPQIIKKMYSEGMTILPHTYSHDYKAMYSSVDNYFQDLDKCIKVINNLTGKDYYTYTRLPGGSDNQVSNGEILRTIRNKLNAKGVDYIDWNVSSGDAEGETVAVNVLNHNIKNGCNNTNLAVILMHDSYYKSTTVESLDSIIKDLKAKGYTFKTLEEMTNSERRTMIRMGIVNRR</sequence>
<protein>
    <submittedName>
        <fullName evidence="2">Polysaccharide deacetylase family protein</fullName>
    </submittedName>
</protein>
<dbReference type="Gene3D" id="3.20.20.370">
    <property type="entry name" value="Glycoside hydrolase/deacetylase"/>
    <property type="match status" value="1"/>
</dbReference>
<dbReference type="PANTHER" id="PTHR10587:SF125">
    <property type="entry name" value="POLYSACCHARIDE DEACETYLASE YHEN-RELATED"/>
    <property type="match status" value="1"/>
</dbReference>
<evidence type="ECO:0000259" key="1">
    <source>
        <dbReference type="PROSITE" id="PS51677"/>
    </source>
</evidence>
<dbReference type="InterPro" id="IPR002509">
    <property type="entry name" value="NODB_dom"/>
</dbReference>